<dbReference type="Pfam" id="PF03054">
    <property type="entry name" value="tRNA_Me_trans"/>
    <property type="match status" value="1"/>
</dbReference>
<dbReference type="Gene3D" id="2.30.30.280">
    <property type="entry name" value="Adenine nucleotide alpha hydrolases-like domains"/>
    <property type="match status" value="1"/>
</dbReference>
<dbReference type="InterPro" id="IPR014729">
    <property type="entry name" value="Rossmann-like_a/b/a_fold"/>
</dbReference>
<feature type="active site" description="Nucleophile" evidence="9">
    <location>
        <position position="118"/>
    </location>
</feature>
<feature type="domain" description="tRNA-specific 2-thiouridylase MnmA-like central" evidence="11">
    <location>
        <begin position="232"/>
        <end position="286"/>
    </location>
</feature>
<dbReference type="InterPro" id="IPR046884">
    <property type="entry name" value="MnmA-like_central"/>
</dbReference>
<comment type="similarity">
    <text evidence="9">Belongs to the MnmA/TRMU family.</text>
</comment>
<evidence type="ECO:0000256" key="2">
    <source>
        <dbReference type="ARBA" id="ARBA00022679"/>
    </source>
</evidence>
<evidence type="ECO:0000259" key="10">
    <source>
        <dbReference type="Pfam" id="PF20258"/>
    </source>
</evidence>
<feature type="binding site" evidence="9">
    <location>
        <begin position="23"/>
        <end position="30"/>
    </location>
    <ligand>
        <name>ATP</name>
        <dbReference type="ChEBI" id="CHEBI:30616"/>
    </ligand>
</feature>
<dbReference type="InterPro" id="IPR046885">
    <property type="entry name" value="MnmA-like_C"/>
</dbReference>
<feature type="site" description="Interaction with tRNA" evidence="9">
    <location>
        <position position="143"/>
    </location>
</feature>
<evidence type="ECO:0000256" key="8">
    <source>
        <dbReference type="ARBA" id="ARBA00051542"/>
    </source>
</evidence>
<dbReference type="Proteomes" id="UP001491552">
    <property type="component" value="Unassembled WGS sequence"/>
</dbReference>
<keyword evidence="9" id="KW-0963">Cytoplasm</keyword>
<dbReference type="RefSeq" id="WP_349135666.1">
    <property type="nucleotide sequence ID" value="NZ_JBBMFF010000205.1"/>
</dbReference>
<evidence type="ECO:0000313" key="13">
    <source>
        <dbReference type="Proteomes" id="UP001491552"/>
    </source>
</evidence>
<feature type="binding site" evidence="9">
    <location>
        <position position="142"/>
    </location>
    <ligand>
        <name>ATP</name>
        <dbReference type="ChEBI" id="CHEBI:30616"/>
    </ligand>
</feature>
<dbReference type="PANTHER" id="PTHR11933:SF5">
    <property type="entry name" value="MITOCHONDRIAL TRNA-SPECIFIC 2-THIOURIDYLASE 1"/>
    <property type="match status" value="1"/>
</dbReference>
<proteinExistence type="inferred from homology"/>
<comment type="caution">
    <text evidence="9">Lacks conserved residue(s) required for the propagation of feature annotation.</text>
</comment>
<dbReference type="Gene3D" id="2.40.30.10">
    <property type="entry name" value="Translation factors"/>
    <property type="match status" value="1"/>
</dbReference>
<dbReference type="Pfam" id="PF20259">
    <property type="entry name" value="tRNA_Me_trans_M"/>
    <property type="match status" value="1"/>
</dbReference>
<keyword evidence="7" id="KW-1015">Disulfide bond</keyword>
<keyword evidence="13" id="KW-1185">Reference proteome</keyword>
<evidence type="ECO:0000256" key="9">
    <source>
        <dbReference type="HAMAP-Rule" id="MF_00144"/>
    </source>
</evidence>
<dbReference type="GO" id="GO:0103016">
    <property type="term" value="F:tRNA-uridine 2-sulfurtransferase activity"/>
    <property type="evidence" value="ECO:0007669"/>
    <property type="project" value="UniProtKB-EC"/>
</dbReference>
<name>A0ABV1G6J5_9FIRM</name>
<feature type="site" description="Interaction with tRNA" evidence="9">
    <location>
        <position position="353"/>
    </location>
</feature>
<keyword evidence="2 9" id="KW-0808">Transferase</keyword>
<evidence type="ECO:0000259" key="11">
    <source>
        <dbReference type="Pfam" id="PF20259"/>
    </source>
</evidence>
<dbReference type="NCBIfam" id="NF001138">
    <property type="entry name" value="PRK00143.1"/>
    <property type="match status" value="1"/>
</dbReference>
<feature type="region of interest" description="Interaction with tRNA" evidence="9">
    <location>
        <begin position="164"/>
        <end position="166"/>
    </location>
</feature>
<evidence type="ECO:0000313" key="12">
    <source>
        <dbReference type="EMBL" id="MEQ2510969.1"/>
    </source>
</evidence>
<organism evidence="12 13">
    <name type="scientific">Faecousia intestinalis</name>
    <dbReference type="NCBI Taxonomy" id="3133167"/>
    <lineage>
        <taxon>Bacteria</taxon>
        <taxon>Bacillati</taxon>
        <taxon>Bacillota</taxon>
        <taxon>Clostridia</taxon>
        <taxon>Eubacteriales</taxon>
        <taxon>Oscillospiraceae</taxon>
        <taxon>Faecousia</taxon>
    </lineage>
</organism>
<dbReference type="PANTHER" id="PTHR11933">
    <property type="entry name" value="TRNA 5-METHYLAMINOMETHYL-2-THIOURIDYLATE -METHYLTRANSFERASE"/>
    <property type="match status" value="1"/>
</dbReference>
<evidence type="ECO:0000256" key="1">
    <source>
        <dbReference type="ARBA" id="ARBA00022555"/>
    </source>
</evidence>
<feature type="domain" description="tRNA-specific 2-thiouridylase MnmA-like C-terminal" evidence="10">
    <location>
        <begin position="294"/>
        <end position="369"/>
    </location>
</feature>
<sequence length="370" mass="41014">MTSPSSRTARIVTTVKPEKILIAMSGGVDSSVAALLLSEAGCECVGATMRLFHNEDAGVSREKSCCSLEDVEDARSVAYQLGMPFYVFNFTDGFGEQVMDRFVDAYERGATPNPCIDCNRYMKFAKLVERAELLGCDAVATGHYARIEQENGRWLLKKAVDDSKDQSYVLYFLNQRQLAHLRFPLGTLHKTEAREIAEKHGLVNARKRDSQDICFVPDGDYARVIELRTGQKAKPGPFVDREGHVLGEHAGIIHYTIGQRKGLGLGIEHPYYVCEKRPEDNTVVLGPNEALFTTELDAGDFNWIAYETPPAELHVKAKIRYRQQEQPATVTQNPDGTVHVSFDEPQRAIARGQAVVLYDGDTVVGGGTIL</sequence>
<evidence type="ECO:0000256" key="5">
    <source>
        <dbReference type="ARBA" id="ARBA00022840"/>
    </source>
</evidence>
<keyword evidence="1 9" id="KW-0820">tRNA-binding</keyword>
<dbReference type="EC" id="2.8.1.13" evidence="9"/>
<protein>
    <recommendedName>
        <fullName evidence="9">tRNA-specific 2-thiouridylase MnmA</fullName>
        <ecNumber evidence="9">2.8.1.13</ecNumber>
    </recommendedName>
</protein>
<evidence type="ECO:0000256" key="4">
    <source>
        <dbReference type="ARBA" id="ARBA00022741"/>
    </source>
</evidence>
<comment type="catalytic activity">
    <reaction evidence="8 9">
        <text>S-sulfanyl-L-cysteinyl-[protein] + uridine(34) in tRNA + AH2 + ATP = 2-thiouridine(34) in tRNA + L-cysteinyl-[protein] + A + AMP + diphosphate + H(+)</text>
        <dbReference type="Rhea" id="RHEA:47032"/>
        <dbReference type="Rhea" id="RHEA-COMP:10131"/>
        <dbReference type="Rhea" id="RHEA-COMP:11726"/>
        <dbReference type="Rhea" id="RHEA-COMP:11727"/>
        <dbReference type="Rhea" id="RHEA-COMP:11728"/>
        <dbReference type="ChEBI" id="CHEBI:13193"/>
        <dbReference type="ChEBI" id="CHEBI:15378"/>
        <dbReference type="ChEBI" id="CHEBI:17499"/>
        <dbReference type="ChEBI" id="CHEBI:29950"/>
        <dbReference type="ChEBI" id="CHEBI:30616"/>
        <dbReference type="ChEBI" id="CHEBI:33019"/>
        <dbReference type="ChEBI" id="CHEBI:61963"/>
        <dbReference type="ChEBI" id="CHEBI:65315"/>
        <dbReference type="ChEBI" id="CHEBI:87170"/>
        <dbReference type="ChEBI" id="CHEBI:456215"/>
        <dbReference type="EC" id="2.8.1.13"/>
    </reaction>
</comment>
<keyword evidence="6 9" id="KW-0694">RNA-binding</keyword>
<evidence type="ECO:0000256" key="3">
    <source>
        <dbReference type="ARBA" id="ARBA00022694"/>
    </source>
</evidence>
<dbReference type="SUPFAM" id="SSF52402">
    <property type="entry name" value="Adenine nucleotide alpha hydrolases-like"/>
    <property type="match status" value="1"/>
</dbReference>
<accession>A0ABV1G6J5</accession>
<dbReference type="NCBIfam" id="TIGR00420">
    <property type="entry name" value="trmU"/>
    <property type="match status" value="1"/>
</dbReference>
<keyword evidence="3 9" id="KW-0819">tRNA processing</keyword>
<feature type="region of interest" description="Interaction with tRNA" evidence="9">
    <location>
        <begin position="320"/>
        <end position="321"/>
    </location>
</feature>
<feature type="binding site" evidence="9">
    <location>
        <position position="49"/>
    </location>
    <ligand>
        <name>ATP</name>
        <dbReference type="ChEBI" id="CHEBI:30616"/>
    </ligand>
</feature>
<gene>
    <name evidence="9 12" type="primary">mnmA</name>
    <name evidence="12" type="ORF">WMO66_06875</name>
</gene>
<dbReference type="HAMAP" id="MF_00144">
    <property type="entry name" value="tRNA_thiouridyl_MnmA"/>
    <property type="match status" value="1"/>
</dbReference>
<dbReference type="Pfam" id="PF20258">
    <property type="entry name" value="tRNA_Me_trans_C"/>
    <property type="match status" value="1"/>
</dbReference>
<dbReference type="InterPro" id="IPR004506">
    <property type="entry name" value="MnmA-like"/>
</dbReference>
<evidence type="ECO:0000256" key="6">
    <source>
        <dbReference type="ARBA" id="ARBA00022884"/>
    </source>
</evidence>
<comment type="function">
    <text evidence="9">Catalyzes the 2-thiolation of uridine at the wobble position (U34) of tRNA, leading to the formation of s(2)U34.</text>
</comment>
<reference evidence="12 13" key="1">
    <citation type="submission" date="2024-03" db="EMBL/GenBank/DDBJ databases">
        <title>Human intestinal bacterial collection.</title>
        <authorList>
            <person name="Pauvert C."/>
            <person name="Hitch T.C.A."/>
            <person name="Clavel T."/>
        </authorList>
    </citation>
    <scope>NUCLEOTIDE SEQUENCE [LARGE SCALE GENOMIC DNA]</scope>
    <source>
        <strain evidence="12 13">CLA-AA-H192</strain>
    </source>
</reference>
<dbReference type="EMBL" id="JBBMFF010000205">
    <property type="protein sequence ID" value="MEQ2510969.1"/>
    <property type="molecule type" value="Genomic_DNA"/>
</dbReference>
<dbReference type="Gene3D" id="3.40.50.620">
    <property type="entry name" value="HUPs"/>
    <property type="match status" value="1"/>
</dbReference>
<keyword evidence="4 9" id="KW-0547">Nucleotide-binding</keyword>
<dbReference type="InterPro" id="IPR023382">
    <property type="entry name" value="MnmA-like_central_sf"/>
</dbReference>
<feature type="active site" description="Cysteine persulfide intermediate" evidence="9">
    <location>
        <position position="214"/>
    </location>
</feature>
<evidence type="ECO:0000256" key="7">
    <source>
        <dbReference type="ARBA" id="ARBA00023157"/>
    </source>
</evidence>
<keyword evidence="5 9" id="KW-0067">ATP-binding</keyword>
<dbReference type="CDD" id="cd01998">
    <property type="entry name" value="MnmA_TRMU-like"/>
    <property type="match status" value="1"/>
</dbReference>
<comment type="subcellular location">
    <subcellularLocation>
        <location evidence="9">Cytoplasm</location>
    </subcellularLocation>
</comment>
<comment type="caution">
    <text evidence="12">The sequence shown here is derived from an EMBL/GenBank/DDBJ whole genome shotgun (WGS) entry which is preliminary data.</text>
</comment>